<dbReference type="PROSITE" id="PS51103">
    <property type="entry name" value="PTS_EIIC_TYPE_1"/>
    <property type="match status" value="1"/>
</dbReference>
<evidence type="ECO:0000256" key="10">
    <source>
        <dbReference type="ARBA" id="ARBA00023136"/>
    </source>
</evidence>
<feature type="transmembrane region" description="Helical" evidence="12">
    <location>
        <begin position="297"/>
        <end position="323"/>
    </location>
</feature>
<dbReference type="GO" id="GO:0008982">
    <property type="term" value="F:protein-N(PI)-phosphohistidine-sugar phosphotransferase activity"/>
    <property type="evidence" value="ECO:0007669"/>
    <property type="project" value="InterPro"/>
</dbReference>
<dbReference type="GO" id="GO:0009401">
    <property type="term" value="P:phosphoenolpyruvate-dependent sugar phosphotransferase system"/>
    <property type="evidence" value="ECO:0007669"/>
    <property type="project" value="UniProtKB-KW"/>
</dbReference>
<dbReference type="EMBL" id="QSRJ01000003">
    <property type="protein sequence ID" value="RGL11157.1"/>
    <property type="molecule type" value="Genomic_DNA"/>
</dbReference>
<keyword evidence="8" id="KW-0418">Kinase</keyword>
<proteinExistence type="predicted"/>
<comment type="subcellular location">
    <subcellularLocation>
        <location evidence="1">Cell membrane</location>
        <topology evidence="1">Multi-pass membrane protein</topology>
    </subcellularLocation>
</comment>
<feature type="domain" description="PTS EIIB type-1" evidence="13">
    <location>
        <begin position="12"/>
        <end position="94"/>
    </location>
</feature>
<dbReference type="GO" id="GO:0015771">
    <property type="term" value="P:trehalose transport"/>
    <property type="evidence" value="ECO:0007669"/>
    <property type="project" value="TreeGrafter"/>
</dbReference>
<comment type="caution">
    <text evidence="15">The sequence shown here is derived from an EMBL/GenBank/DDBJ whole genome shotgun (WGS) entry which is preliminary data.</text>
</comment>
<organism evidence="15 16">
    <name type="scientific">Collinsella tanakaei</name>
    <dbReference type="NCBI Taxonomy" id="626935"/>
    <lineage>
        <taxon>Bacteria</taxon>
        <taxon>Bacillati</taxon>
        <taxon>Actinomycetota</taxon>
        <taxon>Coriobacteriia</taxon>
        <taxon>Coriobacteriales</taxon>
        <taxon>Coriobacteriaceae</taxon>
        <taxon>Collinsella</taxon>
    </lineage>
</organism>
<feature type="transmembrane region" description="Helical" evidence="12">
    <location>
        <begin position="365"/>
        <end position="388"/>
    </location>
</feature>
<feature type="active site" description="Phosphocysteine intermediate; for EIIB activity" evidence="11">
    <location>
        <position position="34"/>
    </location>
</feature>
<dbReference type="Gene3D" id="3.30.1360.60">
    <property type="entry name" value="Glucose permease domain IIB"/>
    <property type="match status" value="1"/>
</dbReference>
<sequence>MQGGNVMAKDYSSLTNDVLEKVGGPDNVIGLFHCATRLRFRLKDKTKIDAEGIKSVPGVLGTVDDANGIQVVIGNDVKNAYIAIIEEHPEIAENAGGTVEDGERQQAETNPVKRLLNMLSAIVGPAIPLIMCSGLVSALLVVLTRWGGLSPESSTYAILNMAGTGGLYFLPVFVAYTSAKRFGCDIMTSVFLGALLISPALISLTEAGEFVDLFGLPVKTGNYTSTLIPSILTIWAYSHVEKLVDRFVPDAVKFVFRPLVSIFIMLPVMLCVTAPLGNYVGTLLNDAMAAINGVAPWASVLVIGCLAPLLVLTGMHLALIPLVMTLFATVGYDNMLFVAFIGLNFSQFGVALACLFKSKNPNLKALSLSCAITAFFAGVTEPTLYGICVRMKRPLVATWITCIVNAIFCAIFSVKVFQFGAPSFFTMPIFLSPDGSMGNFYFAIAAAVLSIAVAFISTWVLGFDDSVYGESKAEA</sequence>
<dbReference type="PROSITE" id="PS51098">
    <property type="entry name" value="PTS_EIIB_TYPE_1"/>
    <property type="match status" value="1"/>
</dbReference>
<dbReference type="Proteomes" id="UP000260943">
    <property type="component" value="Unassembled WGS sequence"/>
</dbReference>
<dbReference type="InterPro" id="IPR018113">
    <property type="entry name" value="PTrfase_EIIB_Cys"/>
</dbReference>
<keyword evidence="5" id="KW-0808">Transferase</keyword>
<evidence type="ECO:0000256" key="5">
    <source>
        <dbReference type="ARBA" id="ARBA00022679"/>
    </source>
</evidence>
<dbReference type="InterPro" id="IPR003352">
    <property type="entry name" value="PTS_EIIC"/>
</dbReference>
<keyword evidence="2" id="KW-0813">Transport</keyword>
<accession>A0A3E4QVP6</accession>
<name>A0A3E4QVP6_9ACTN</name>
<feature type="transmembrane region" description="Helical" evidence="12">
    <location>
        <begin position="395"/>
        <end position="420"/>
    </location>
</feature>
<keyword evidence="6" id="KW-0598">Phosphotransferase system</keyword>
<evidence type="ECO:0000256" key="12">
    <source>
        <dbReference type="SAM" id="Phobius"/>
    </source>
</evidence>
<evidence type="ECO:0000256" key="4">
    <source>
        <dbReference type="ARBA" id="ARBA00022597"/>
    </source>
</evidence>
<evidence type="ECO:0000313" key="16">
    <source>
        <dbReference type="Proteomes" id="UP000260943"/>
    </source>
</evidence>
<evidence type="ECO:0000256" key="11">
    <source>
        <dbReference type="PROSITE-ProRule" id="PRU00421"/>
    </source>
</evidence>
<evidence type="ECO:0000259" key="14">
    <source>
        <dbReference type="PROSITE" id="PS51103"/>
    </source>
</evidence>
<dbReference type="PANTHER" id="PTHR30175">
    <property type="entry name" value="PHOSPHOTRANSFERASE SYSTEM TRANSPORT PROTEIN"/>
    <property type="match status" value="1"/>
</dbReference>
<feature type="transmembrane region" description="Helical" evidence="12">
    <location>
        <begin position="335"/>
        <end position="353"/>
    </location>
</feature>
<keyword evidence="4" id="KW-0762">Sugar transport</keyword>
<dbReference type="GO" id="GO:0090589">
    <property type="term" value="F:protein-phosphocysteine-trehalose phosphotransferase system transporter activity"/>
    <property type="evidence" value="ECO:0007669"/>
    <property type="project" value="TreeGrafter"/>
</dbReference>
<dbReference type="Pfam" id="PF00367">
    <property type="entry name" value="PTS_EIIB"/>
    <property type="match status" value="1"/>
</dbReference>
<dbReference type="InterPro" id="IPR013013">
    <property type="entry name" value="PTS_EIIC_1"/>
</dbReference>
<evidence type="ECO:0000256" key="8">
    <source>
        <dbReference type="ARBA" id="ARBA00022777"/>
    </source>
</evidence>
<evidence type="ECO:0000256" key="2">
    <source>
        <dbReference type="ARBA" id="ARBA00022448"/>
    </source>
</evidence>
<evidence type="ECO:0000256" key="7">
    <source>
        <dbReference type="ARBA" id="ARBA00022692"/>
    </source>
</evidence>
<keyword evidence="3" id="KW-1003">Cell membrane</keyword>
<evidence type="ECO:0000256" key="1">
    <source>
        <dbReference type="ARBA" id="ARBA00004651"/>
    </source>
</evidence>
<evidence type="ECO:0000259" key="13">
    <source>
        <dbReference type="PROSITE" id="PS51098"/>
    </source>
</evidence>
<gene>
    <name evidence="15" type="ORF">DXC81_03305</name>
</gene>
<evidence type="ECO:0008006" key="17">
    <source>
        <dbReference type="Google" id="ProtNLM"/>
    </source>
</evidence>
<evidence type="ECO:0000256" key="3">
    <source>
        <dbReference type="ARBA" id="ARBA00022475"/>
    </source>
</evidence>
<dbReference type="PROSITE" id="PS01035">
    <property type="entry name" value="PTS_EIIB_TYPE_1_CYS"/>
    <property type="match status" value="1"/>
</dbReference>
<dbReference type="GO" id="GO:0005886">
    <property type="term" value="C:plasma membrane"/>
    <property type="evidence" value="ECO:0007669"/>
    <property type="project" value="UniProtKB-SubCell"/>
</dbReference>
<dbReference type="Pfam" id="PF02378">
    <property type="entry name" value="PTS_EIIC"/>
    <property type="match status" value="1"/>
</dbReference>
<keyword evidence="10 12" id="KW-0472">Membrane</keyword>
<evidence type="ECO:0000313" key="15">
    <source>
        <dbReference type="EMBL" id="RGL11157.1"/>
    </source>
</evidence>
<dbReference type="InterPro" id="IPR001996">
    <property type="entry name" value="PTS_IIB_1"/>
</dbReference>
<dbReference type="InterPro" id="IPR050558">
    <property type="entry name" value="PTS_Sugar-Specific_Components"/>
</dbReference>
<dbReference type="GO" id="GO:0016301">
    <property type="term" value="F:kinase activity"/>
    <property type="evidence" value="ECO:0007669"/>
    <property type="project" value="UniProtKB-KW"/>
</dbReference>
<evidence type="ECO:0000256" key="6">
    <source>
        <dbReference type="ARBA" id="ARBA00022683"/>
    </source>
</evidence>
<keyword evidence="7 12" id="KW-0812">Transmembrane</keyword>
<keyword evidence="9 12" id="KW-1133">Transmembrane helix</keyword>
<feature type="transmembrane region" description="Helical" evidence="12">
    <location>
        <begin position="182"/>
        <end position="202"/>
    </location>
</feature>
<reference evidence="15 16" key="1">
    <citation type="submission" date="2018-08" db="EMBL/GenBank/DDBJ databases">
        <title>A genome reference for cultivated species of the human gut microbiota.</title>
        <authorList>
            <person name="Zou Y."/>
            <person name="Xue W."/>
            <person name="Luo G."/>
        </authorList>
    </citation>
    <scope>NUCLEOTIDE SEQUENCE [LARGE SCALE GENOMIC DNA]</scope>
    <source>
        <strain evidence="15 16">TF08-14</strain>
    </source>
</reference>
<dbReference type="AlphaFoldDB" id="A0A3E4QVP6"/>
<feature type="transmembrane region" description="Helical" evidence="12">
    <location>
        <begin position="259"/>
        <end position="277"/>
    </location>
</feature>
<feature type="transmembrane region" description="Helical" evidence="12">
    <location>
        <begin position="440"/>
        <end position="462"/>
    </location>
</feature>
<dbReference type="PANTHER" id="PTHR30175:SF1">
    <property type="entry name" value="PTS SYSTEM ARBUTIN-, CELLOBIOSE-, AND SALICIN-SPECIFIC EIIBC COMPONENT-RELATED"/>
    <property type="match status" value="1"/>
</dbReference>
<protein>
    <recommendedName>
        <fullName evidence="17">PTS beta-glucoside transporter subunit EIIBCA</fullName>
    </recommendedName>
</protein>
<feature type="transmembrane region" description="Helical" evidence="12">
    <location>
        <begin position="155"/>
        <end position="175"/>
    </location>
</feature>
<feature type="domain" description="PTS EIIC type-1" evidence="14">
    <location>
        <begin position="117"/>
        <end position="475"/>
    </location>
</feature>
<dbReference type="CDD" id="cd00212">
    <property type="entry name" value="PTS_IIB_glc"/>
    <property type="match status" value="1"/>
</dbReference>
<dbReference type="InterPro" id="IPR036878">
    <property type="entry name" value="Glu_permease_IIB"/>
</dbReference>
<feature type="transmembrane region" description="Helical" evidence="12">
    <location>
        <begin position="115"/>
        <end position="143"/>
    </location>
</feature>
<evidence type="ECO:0000256" key="9">
    <source>
        <dbReference type="ARBA" id="ARBA00022989"/>
    </source>
</evidence>
<dbReference type="SUPFAM" id="SSF55604">
    <property type="entry name" value="Glucose permease domain IIB"/>
    <property type="match status" value="1"/>
</dbReference>